<dbReference type="HOGENOM" id="CLU_196825_1_0_5"/>
<gene>
    <name evidence="2" type="ORF">OG2516_09238</name>
</gene>
<dbReference type="OrthoDB" id="7875801at2"/>
<evidence type="ECO:0000256" key="1">
    <source>
        <dbReference type="SAM" id="Phobius"/>
    </source>
</evidence>
<reference evidence="2 3" key="1">
    <citation type="journal article" date="2010" name="J. Bacteriol.">
        <title>Genome sequences of Oceanicola granulosus HTCC2516(T) and Oceanicola batsensis HTCC2597(TDelta).</title>
        <authorList>
            <person name="Thrash J.C."/>
            <person name="Cho J.C."/>
            <person name="Vergin K.L."/>
            <person name="Giovannoni S.J."/>
        </authorList>
    </citation>
    <scope>NUCLEOTIDE SEQUENCE [LARGE SCALE GENOMIC DNA]</scope>
    <source>
        <strain evidence="3">ATCC BAA-861 / DSM 15982 / KCTC 12143 / HTCC2516</strain>
    </source>
</reference>
<proteinExistence type="predicted"/>
<dbReference type="Proteomes" id="UP000003635">
    <property type="component" value="Unassembled WGS sequence"/>
</dbReference>
<keyword evidence="1" id="KW-0472">Membrane</keyword>
<dbReference type="STRING" id="314256.OG2516_09238"/>
<evidence type="ECO:0008006" key="4">
    <source>
        <dbReference type="Google" id="ProtNLM"/>
    </source>
</evidence>
<sequence>MDFDLILVVGLLIAAFSLPAILSAFSESRPPRGAALMVMIGGGMIAYAVTQRPGGYPIDEIPEAFLRVVGRLIN</sequence>
<feature type="transmembrane region" description="Helical" evidence="1">
    <location>
        <begin position="34"/>
        <end position="50"/>
    </location>
</feature>
<evidence type="ECO:0000313" key="3">
    <source>
        <dbReference type="Proteomes" id="UP000003635"/>
    </source>
</evidence>
<evidence type="ECO:0000313" key="2">
    <source>
        <dbReference type="EMBL" id="EAR50771.1"/>
    </source>
</evidence>
<dbReference type="RefSeq" id="WP_007255369.1">
    <property type="nucleotide sequence ID" value="NZ_CH724107.1"/>
</dbReference>
<keyword evidence="1" id="KW-1133">Transmembrane helix</keyword>
<keyword evidence="3" id="KW-1185">Reference proteome</keyword>
<accession>Q2CDS9</accession>
<comment type="caution">
    <text evidence="2">The sequence shown here is derived from an EMBL/GenBank/DDBJ whole genome shotgun (WGS) entry which is preliminary data.</text>
</comment>
<dbReference type="eggNOG" id="ENOG50331YQ">
    <property type="taxonomic scope" value="Bacteria"/>
</dbReference>
<keyword evidence="1" id="KW-0812">Transmembrane</keyword>
<dbReference type="EMBL" id="AAOT01000022">
    <property type="protein sequence ID" value="EAR50771.1"/>
    <property type="molecule type" value="Genomic_DNA"/>
</dbReference>
<protein>
    <recommendedName>
        <fullName evidence="4">50S ribosomal protein L35</fullName>
    </recommendedName>
</protein>
<dbReference type="AlphaFoldDB" id="Q2CDS9"/>
<organism evidence="2 3">
    <name type="scientific">Oceanicola granulosus (strain ATCC BAA-861 / DSM 15982 / KCTC 12143 / HTCC2516)</name>
    <dbReference type="NCBI Taxonomy" id="314256"/>
    <lineage>
        <taxon>Bacteria</taxon>
        <taxon>Pseudomonadati</taxon>
        <taxon>Pseudomonadota</taxon>
        <taxon>Alphaproteobacteria</taxon>
        <taxon>Rhodobacterales</taxon>
        <taxon>Roseobacteraceae</taxon>
        <taxon>Oceanicola</taxon>
    </lineage>
</organism>
<name>Q2CDS9_OCEGH</name>